<gene>
    <name evidence="14" type="primary">ATP8</name>
</gene>
<geneLocation type="mitochondrion" evidence="14"/>
<comment type="subcellular location">
    <subcellularLocation>
        <location evidence="1 12">Mitochondrion membrane</location>
        <topology evidence="1 12">Single-pass membrane protein</topology>
    </subcellularLocation>
</comment>
<evidence type="ECO:0000256" key="2">
    <source>
        <dbReference type="ARBA" id="ARBA00008892"/>
    </source>
</evidence>
<keyword evidence="11 13" id="KW-0472">Membrane</keyword>
<dbReference type="GO" id="GO:0031966">
    <property type="term" value="C:mitochondrial membrane"/>
    <property type="evidence" value="ECO:0007669"/>
    <property type="project" value="UniProtKB-SubCell"/>
</dbReference>
<dbReference type="GO" id="GO:0015986">
    <property type="term" value="P:proton motive force-driven ATP synthesis"/>
    <property type="evidence" value="ECO:0007669"/>
    <property type="project" value="InterPro"/>
</dbReference>
<evidence type="ECO:0000256" key="9">
    <source>
        <dbReference type="ARBA" id="ARBA00023065"/>
    </source>
</evidence>
<keyword evidence="8 13" id="KW-1133">Transmembrane helix</keyword>
<evidence type="ECO:0000256" key="4">
    <source>
        <dbReference type="ARBA" id="ARBA00022448"/>
    </source>
</evidence>
<dbReference type="EMBL" id="MT556662">
    <property type="protein sequence ID" value="QKY63874.1"/>
    <property type="molecule type" value="Genomic_DNA"/>
</dbReference>
<keyword evidence="4 12" id="KW-0813">Transport</keyword>
<evidence type="ECO:0000256" key="6">
    <source>
        <dbReference type="ARBA" id="ARBA00022692"/>
    </source>
</evidence>
<evidence type="ECO:0000256" key="10">
    <source>
        <dbReference type="ARBA" id="ARBA00023128"/>
    </source>
</evidence>
<proteinExistence type="inferred from homology"/>
<sequence length="51" mass="6460">MPQMAPTWWTILYFMFIMSLMIMYLMLYFHSFNLPMIQSNKIYKSKINWKW</sequence>
<evidence type="ECO:0000256" key="5">
    <source>
        <dbReference type="ARBA" id="ARBA00022547"/>
    </source>
</evidence>
<evidence type="ECO:0000256" key="3">
    <source>
        <dbReference type="ARBA" id="ARBA00011291"/>
    </source>
</evidence>
<dbReference type="GO" id="GO:0015078">
    <property type="term" value="F:proton transmembrane transporter activity"/>
    <property type="evidence" value="ECO:0007669"/>
    <property type="project" value="InterPro"/>
</dbReference>
<evidence type="ECO:0000256" key="12">
    <source>
        <dbReference type="RuleBase" id="RU003661"/>
    </source>
</evidence>
<dbReference type="AlphaFoldDB" id="A0A7U3N0L5"/>
<dbReference type="InterPro" id="IPR001421">
    <property type="entry name" value="ATP8_metazoa"/>
</dbReference>
<comment type="subunit">
    <text evidence="3">F-type ATPases have 2 components, CF(1) - the catalytic core - and CF(0) - the membrane proton channel.</text>
</comment>
<dbReference type="GO" id="GO:0045259">
    <property type="term" value="C:proton-transporting ATP synthase complex"/>
    <property type="evidence" value="ECO:0007669"/>
    <property type="project" value="UniProtKB-KW"/>
</dbReference>
<keyword evidence="10 12" id="KW-0496">Mitochondrion</keyword>
<name>A0A7U3N0L5_HOSPR</name>
<accession>A0A7U3N0L5</accession>
<feature type="transmembrane region" description="Helical" evidence="13">
    <location>
        <begin position="6"/>
        <end position="29"/>
    </location>
</feature>
<dbReference type="Pfam" id="PF00895">
    <property type="entry name" value="ATP-synt_8"/>
    <property type="match status" value="1"/>
</dbReference>
<evidence type="ECO:0000256" key="8">
    <source>
        <dbReference type="ARBA" id="ARBA00022989"/>
    </source>
</evidence>
<evidence type="ECO:0000256" key="13">
    <source>
        <dbReference type="SAM" id="Phobius"/>
    </source>
</evidence>
<evidence type="ECO:0000256" key="11">
    <source>
        <dbReference type="ARBA" id="ARBA00023136"/>
    </source>
</evidence>
<keyword evidence="7 12" id="KW-0375">Hydrogen ion transport</keyword>
<keyword evidence="5 12" id="KW-0138">CF(0)</keyword>
<keyword evidence="9 12" id="KW-0406">Ion transport</keyword>
<evidence type="ECO:0000256" key="1">
    <source>
        <dbReference type="ARBA" id="ARBA00004304"/>
    </source>
</evidence>
<evidence type="ECO:0000313" key="14">
    <source>
        <dbReference type="EMBL" id="QKY63874.1"/>
    </source>
</evidence>
<comment type="similarity">
    <text evidence="2 12">Belongs to the ATPase protein 8 family.</text>
</comment>
<organism evidence="14">
    <name type="scientific">Hospesneotomae protracta</name>
    <name type="common">Western bloodsucking conenose</name>
    <name type="synonym">Triatoma protracta</name>
    <dbReference type="NCBI Taxonomy" id="72493"/>
    <lineage>
        <taxon>Eukaryota</taxon>
        <taxon>Metazoa</taxon>
        <taxon>Ecdysozoa</taxon>
        <taxon>Arthropoda</taxon>
        <taxon>Hexapoda</taxon>
        <taxon>Insecta</taxon>
        <taxon>Pterygota</taxon>
        <taxon>Neoptera</taxon>
        <taxon>Paraneoptera</taxon>
        <taxon>Hemiptera</taxon>
        <taxon>Heteroptera</taxon>
        <taxon>Panheteroptera</taxon>
        <taxon>Cimicomorpha</taxon>
        <taxon>Reduviidae</taxon>
        <taxon>Triatominae</taxon>
        <taxon>Hospesneotomae</taxon>
    </lineage>
</organism>
<evidence type="ECO:0000256" key="7">
    <source>
        <dbReference type="ARBA" id="ARBA00022781"/>
    </source>
</evidence>
<keyword evidence="6 12" id="KW-0812">Transmembrane</keyword>
<reference evidence="14" key="1">
    <citation type="journal article" date="2020" name="Infect. Genet. Evol.">
        <title>Phylogeny of the North-Central American clade of blood-sucking reduviid bugs of the tribe Triatomini (Hemiptera: Triatominae) based on the mitochondrial genome.</title>
        <authorList>
            <person name="Aguilera-Uribe M."/>
            <person name="Meza-Lazaro R.N."/>
            <person name="Kieran T.J."/>
            <person name="Ibarra-Cerdena C.N."/>
            <person name="Zaldivar-Riveron A."/>
        </authorList>
    </citation>
    <scope>NUCLEOTIDE SEQUENCE</scope>
</reference>
<protein>
    <recommendedName>
        <fullName evidence="12">ATP synthase complex subunit 8</fullName>
    </recommendedName>
</protein>